<evidence type="ECO:0000256" key="8">
    <source>
        <dbReference type="SAM" id="MobiDB-lite"/>
    </source>
</evidence>
<dbReference type="EMBL" id="SDMP01000015">
    <property type="protein sequence ID" value="RYR11002.1"/>
    <property type="molecule type" value="Genomic_DNA"/>
</dbReference>
<evidence type="ECO:0000313" key="10">
    <source>
        <dbReference type="Proteomes" id="UP000289738"/>
    </source>
</evidence>
<dbReference type="PROSITE" id="PS50005">
    <property type="entry name" value="TPR"/>
    <property type="match status" value="1"/>
</dbReference>
<dbReference type="Gene3D" id="1.25.40.10">
    <property type="entry name" value="Tetratricopeptide repeat domain"/>
    <property type="match status" value="1"/>
</dbReference>
<dbReference type="InterPro" id="IPR019734">
    <property type="entry name" value="TPR_rpt"/>
</dbReference>
<gene>
    <name evidence="9" type="ORF">Ahy_B05g079494</name>
</gene>
<sequence length="556" mass="59898">MAEEAAASETSATVAQPAETVAVVETVNPADHEKSGITVDATVESTAQGGAESVSVSVSNGDNAGEASGSDPQKSLEFADELMEKGNTAMKENDFGEAADNFSRALEIRVSRYGELAPECVHTYYKYGCALLYKAQEETDPLADVPKKEDGSQHGSTKDGSMKSSVNAESSTASFSSNIEQDVTSTDQGPAVDDESAKNDQEEDEEDSDAEDLAEADEDESDLDLAWKMLDIARAIVEKHSVNTIEQVDILSALADVALERGPPVIFYIILIQLSFPFPSTHRFTRVEDLLNGFFLSLFCAEDFETSLSDYQKALSILEQLVEPDDRKIADLYPLQISLSRSMILLMRVIFCQFKLIPLTFELRNFRICLCLEVGSRPQEAIPYCEKATSVCKARLHRLTEEVKRILDSTSSVSESQQNVQTSEFENSVSDKQAEIETLKGLSSELEKKLEDLQQLVLNPKSILSEILGIAAAKAGAKESSPGKVSSSQMATADSSAGFDSPTISTAHTNGSTGVTHLGVVGRGVKRPSNSSVPEASAPKKPSLESTDGKGDGDKS</sequence>
<feature type="coiled-coil region" evidence="7">
    <location>
        <begin position="429"/>
        <end position="459"/>
    </location>
</feature>
<evidence type="ECO:0000256" key="6">
    <source>
        <dbReference type="PROSITE-ProRule" id="PRU00339"/>
    </source>
</evidence>
<evidence type="ECO:0000256" key="5">
    <source>
        <dbReference type="ARBA" id="ARBA00023242"/>
    </source>
</evidence>
<feature type="compositionally biased region" description="Polar residues" evidence="8">
    <location>
        <begin position="162"/>
        <end position="188"/>
    </location>
</feature>
<feature type="compositionally biased region" description="Acidic residues" evidence="8">
    <location>
        <begin position="201"/>
        <end position="220"/>
    </location>
</feature>
<dbReference type="Proteomes" id="UP000289738">
    <property type="component" value="Chromosome B05"/>
</dbReference>
<comment type="caution">
    <text evidence="9">The sequence shown here is derived from an EMBL/GenBank/DDBJ whole genome shotgun (WGS) entry which is preliminary data.</text>
</comment>
<feature type="compositionally biased region" description="Basic and acidic residues" evidence="8">
    <location>
        <begin position="547"/>
        <end position="556"/>
    </location>
</feature>
<evidence type="ECO:0000256" key="4">
    <source>
        <dbReference type="ARBA" id="ARBA00022803"/>
    </source>
</evidence>
<keyword evidence="5" id="KW-0539">Nucleus</keyword>
<feature type="compositionally biased region" description="Polar residues" evidence="8">
    <location>
        <begin position="483"/>
        <end position="495"/>
    </location>
</feature>
<evidence type="ECO:0000256" key="2">
    <source>
        <dbReference type="ARBA" id="ARBA00008402"/>
    </source>
</evidence>
<dbReference type="PANTHER" id="PTHR15081:SF1">
    <property type="entry name" value="NUCLEAR AUTOANTIGENIC SPERM PROTEIN"/>
    <property type="match status" value="1"/>
</dbReference>
<dbReference type="GO" id="GO:0005654">
    <property type="term" value="C:nucleoplasm"/>
    <property type="evidence" value="ECO:0007669"/>
    <property type="project" value="TreeGrafter"/>
</dbReference>
<keyword evidence="3" id="KW-0677">Repeat</keyword>
<evidence type="ECO:0008006" key="11">
    <source>
        <dbReference type="Google" id="ProtNLM"/>
    </source>
</evidence>
<comment type="similarity">
    <text evidence="2">Belongs to the NASP family.</text>
</comment>
<feature type="compositionally biased region" description="Low complexity" evidence="8">
    <location>
        <begin position="1"/>
        <end position="13"/>
    </location>
</feature>
<accession>A0A444Z9Z3</accession>
<proteinExistence type="inferred from homology"/>
<keyword evidence="10" id="KW-1185">Reference proteome</keyword>
<dbReference type="GO" id="GO:0006335">
    <property type="term" value="P:DNA replication-dependent chromatin assembly"/>
    <property type="evidence" value="ECO:0007669"/>
    <property type="project" value="TreeGrafter"/>
</dbReference>
<dbReference type="InterPro" id="IPR011990">
    <property type="entry name" value="TPR-like_helical_dom_sf"/>
</dbReference>
<keyword evidence="7" id="KW-0175">Coiled coil</keyword>
<feature type="region of interest" description="Disordered" evidence="8">
    <location>
        <begin position="143"/>
        <end position="220"/>
    </location>
</feature>
<keyword evidence="4 6" id="KW-0802">TPR repeat</keyword>
<reference evidence="9 10" key="1">
    <citation type="submission" date="2019-01" db="EMBL/GenBank/DDBJ databases">
        <title>Sequencing of cultivated peanut Arachis hypogaea provides insights into genome evolution and oil improvement.</title>
        <authorList>
            <person name="Chen X."/>
        </authorList>
    </citation>
    <scope>NUCLEOTIDE SEQUENCE [LARGE SCALE GENOMIC DNA]</scope>
    <source>
        <strain evidence="10">cv. Fuhuasheng</strain>
        <tissue evidence="9">Leaves</tissue>
    </source>
</reference>
<feature type="region of interest" description="Disordered" evidence="8">
    <location>
        <begin position="46"/>
        <end position="73"/>
    </location>
</feature>
<dbReference type="GO" id="GO:0042393">
    <property type="term" value="F:histone binding"/>
    <property type="evidence" value="ECO:0007669"/>
    <property type="project" value="TreeGrafter"/>
</dbReference>
<dbReference type="AlphaFoldDB" id="A0A444Z9Z3"/>
<dbReference type="PANTHER" id="PTHR15081">
    <property type="entry name" value="NUCLEAR AUTOANTIGENIC SPERM PROTEIN NASP -RELATED"/>
    <property type="match status" value="1"/>
</dbReference>
<organism evidence="9 10">
    <name type="scientific">Arachis hypogaea</name>
    <name type="common">Peanut</name>
    <dbReference type="NCBI Taxonomy" id="3818"/>
    <lineage>
        <taxon>Eukaryota</taxon>
        <taxon>Viridiplantae</taxon>
        <taxon>Streptophyta</taxon>
        <taxon>Embryophyta</taxon>
        <taxon>Tracheophyta</taxon>
        <taxon>Spermatophyta</taxon>
        <taxon>Magnoliopsida</taxon>
        <taxon>eudicotyledons</taxon>
        <taxon>Gunneridae</taxon>
        <taxon>Pentapetalae</taxon>
        <taxon>rosids</taxon>
        <taxon>fabids</taxon>
        <taxon>Fabales</taxon>
        <taxon>Fabaceae</taxon>
        <taxon>Papilionoideae</taxon>
        <taxon>50 kb inversion clade</taxon>
        <taxon>dalbergioids sensu lato</taxon>
        <taxon>Dalbergieae</taxon>
        <taxon>Pterocarpus clade</taxon>
        <taxon>Arachis</taxon>
    </lineage>
</organism>
<feature type="repeat" description="TPR" evidence="6">
    <location>
        <begin position="79"/>
        <end position="112"/>
    </location>
</feature>
<feature type="region of interest" description="Disordered" evidence="8">
    <location>
        <begin position="476"/>
        <end position="556"/>
    </location>
</feature>
<name>A0A444Z9Z3_ARAHY</name>
<comment type="subcellular location">
    <subcellularLocation>
        <location evidence="1">Nucleus</location>
    </subcellularLocation>
</comment>
<evidence type="ECO:0000256" key="3">
    <source>
        <dbReference type="ARBA" id="ARBA00022737"/>
    </source>
</evidence>
<feature type="compositionally biased region" description="Basic and acidic residues" evidence="8">
    <location>
        <begin position="145"/>
        <end position="161"/>
    </location>
</feature>
<evidence type="ECO:0000313" key="9">
    <source>
        <dbReference type="EMBL" id="RYR11002.1"/>
    </source>
</evidence>
<dbReference type="InterPro" id="IPR051730">
    <property type="entry name" value="NASP-like"/>
</dbReference>
<evidence type="ECO:0000256" key="1">
    <source>
        <dbReference type="ARBA" id="ARBA00004123"/>
    </source>
</evidence>
<dbReference type="GO" id="GO:0034080">
    <property type="term" value="P:CENP-A containing chromatin assembly"/>
    <property type="evidence" value="ECO:0007669"/>
    <property type="project" value="TreeGrafter"/>
</dbReference>
<dbReference type="SUPFAM" id="SSF48452">
    <property type="entry name" value="TPR-like"/>
    <property type="match status" value="1"/>
</dbReference>
<feature type="compositionally biased region" description="Polar residues" evidence="8">
    <location>
        <begin position="46"/>
        <end position="62"/>
    </location>
</feature>
<evidence type="ECO:0000256" key="7">
    <source>
        <dbReference type="SAM" id="Coils"/>
    </source>
</evidence>
<feature type="compositionally biased region" description="Polar residues" evidence="8">
    <location>
        <begin position="502"/>
        <end position="515"/>
    </location>
</feature>
<protein>
    <recommendedName>
        <fullName evidence="11">Tetratricopeptide SHNi-TPR domain-containing protein</fullName>
    </recommendedName>
</protein>
<feature type="region of interest" description="Disordered" evidence="8">
    <location>
        <begin position="1"/>
        <end position="20"/>
    </location>
</feature>